<protein>
    <submittedName>
        <fullName evidence="1">Uncharacterized protein</fullName>
    </submittedName>
</protein>
<dbReference type="EMBL" id="MHLO01000031">
    <property type="protein sequence ID" value="OGZ11633.1"/>
    <property type="molecule type" value="Genomic_DNA"/>
</dbReference>
<sequence>MVYLACAITGLSFEDATGWYRKVEKAFPKHLIALKPLRGVEQLRGERVLKEEYREHPLSTPKGIVMRCYNDVDRADGLLVNLLKAKRVSRGTCGEVGRAAFKKPIVVVMRKGNPHWGDPMMHEPTIVVPTLELGIRTVIELVSPV</sequence>
<dbReference type="Proteomes" id="UP000178636">
    <property type="component" value="Unassembled WGS sequence"/>
</dbReference>
<dbReference type="InterPro" id="IPR007710">
    <property type="entry name" value="Nucleoside_deoxyribTrfase"/>
</dbReference>
<gene>
    <name evidence="1" type="ORF">A3C93_04460</name>
</gene>
<dbReference type="SUPFAM" id="SSF52309">
    <property type="entry name" value="N-(deoxy)ribosyltransferase-like"/>
    <property type="match status" value="1"/>
</dbReference>
<evidence type="ECO:0000313" key="2">
    <source>
        <dbReference type="Proteomes" id="UP000178636"/>
    </source>
</evidence>
<dbReference type="Gene3D" id="3.40.50.450">
    <property type="match status" value="1"/>
</dbReference>
<evidence type="ECO:0000313" key="1">
    <source>
        <dbReference type="EMBL" id="OGZ11633.1"/>
    </source>
</evidence>
<name>A0A1G2DDL8_9BACT</name>
<accession>A0A1G2DDL8</accession>
<organism evidence="1 2">
    <name type="scientific">Candidatus Lloydbacteria bacterium RIFCSPHIGHO2_02_FULL_54_17</name>
    <dbReference type="NCBI Taxonomy" id="1798664"/>
    <lineage>
        <taxon>Bacteria</taxon>
        <taxon>Candidatus Lloydiibacteriota</taxon>
    </lineage>
</organism>
<comment type="caution">
    <text evidence="1">The sequence shown here is derived from an EMBL/GenBank/DDBJ whole genome shotgun (WGS) entry which is preliminary data.</text>
</comment>
<dbReference type="AlphaFoldDB" id="A0A1G2DDL8"/>
<proteinExistence type="predicted"/>
<reference evidence="1 2" key="1">
    <citation type="journal article" date="2016" name="Nat. Commun.">
        <title>Thousands of microbial genomes shed light on interconnected biogeochemical processes in an aquifer system.</title>
        <authorList>
            <person name="Anantharaman K."/>
            <person name="Brown C.T."/>
            <person name="Hug L.A."/>
            <person name="Sharon I."/>
            <person name="Castelle C.J."/>
            <person name="Probst A.J."/>
            <person name="Thomas B.C."/>
            <person name="Singh A."/>
            <person name="Wilkins M.J."/>
            <person name="Karaoz U."/>
            <person name="Brodie E.L."/>
            <person name="Williams K.H."/>
            <person name="Hubbard S.S."/>
            <person name="Banfield J.F."/>
        </authorList>
    </citation>
    <scope>NUCLEOTIDE SEQUENCE [LARGE SCALE GENOMIC DNA]</scope>
</reference>
<dbReference type="Pfam" id="PF05014">
    <property type="entry name" value="Nuc_deoxyrib_tr"/>
    <property type="match status" value="1"/>
</dbReference>